<dbReference type="EMBL" id="JADCNL010000001">
    <property type="protein sequence ID" value="KAG0495463.1"/>
    <property type="molecule type" value="Genomic_DNA"/>
</dbReference>
<dbReference type="AlphaFoldDB" id="A0A835RRK3"/>
<evidence type="ECO:0000313" key="2">
    <source>
        <dbReference type="EMBL" id="KAG0495463.1"/>
    </source>
</evidence>
<protein>
    <submittedName>
        <fullName evidence="2">Uncharacterized protein</fullName>
    </submittedName>
</protein>
<sequence length="111" mass="12586">MSSNLLQENKNHHHDSLLDHNNKEVAPISYAHLAARQISQFIKLEEDFSESPEARAWDAAIPEMPRLHEVCASQCSSVRADGRLGAELSVMNILSRVRDAVHVEHRQFYLA</sequence>
<proteinExistence type="predicted"/>
<gene>
    <name evidence="2" type="ORF">HPP92_000154</name>
</gene>
<dbReference type="Proteomes" id="UP000636800">
    <property type="component" value="Chromosome 1"/>
</dbReference>
<feature type="region of interest" description="Disordered" evidence="1">
    <location>
        <begin position="1"/>
        <end position="21"/>
    </location>
</feature>
<comment type="caution">
    <text evidence="2">The sequence shown here is derived from an EMBL/GenBank/DDBJ whole genome shotgun (WGS) entry which is preliminary data.</text>
</comment>
<evidence type="ECO:0000313" key="3">
    <source>
        <dbReference type="Proteomes" id="UP000636800"/>
    </source>
</evidence>
<reference evidence="2 3" key="1">
    <citation type="journal article" date="2020" name="Nat. Food">
        <title>A phased Vanilla planifolia genome enables genetic improvement of flavour and production.</title>
        <authorList>
            <person name="Hasing T."/>
            <person name="Tang H."/>
            <person name="Brym M."/>
            <person name="Khazi F."/>
            <person name="Huang T."/>
            <person name="Chambers A.H."/>
        </authorList>
    </citation>
    <scope>NUCLEOTIDE SEQUENCE [LARGE SCALE GENOMIC DNA]</scope>
    <source>
        <tissue evidence="2">Leaf</tissue>
    </source>
</reference>
<keyword evidence="3" id="KW-1185">Reference proteome</keyword>
<evidence type="ECO:0000256" key="1">
    <source>
        <dbReference type="SAM" id="MobiDB-lite"/>
    </source>
</evidence>
<organism evidence="2 3">
    <name type="scientific">Vanilla planifolia</name>
    <name type="common">Vanilla</name>
    <dbReference type="NCBI Taxonomy" id="51239"/>
    <lineage>
        <taxon>Eukaryota</taxon>
        <taxon>Viridiplantae</taxon>
        <taxon>Streptophyta</taxon>
        <taxon>Embryophyta</taxon>
        <taxon>Tracheophyta</taxon>
        <taxon>Spermatophyta</taxon>
        <taxon>Magnoliopsida</taxon>
        <taxon>Liliopsida</taxon>
        <taxon>Asparagales</taxon>
        <taxon>Orchidaceae</taxon>
        <taxon>Vanilloideae</taxon>
        <taxon>Vanilleae</taxon>
        <taxon>Vanilla</taxon>
    </lineage>
</organism>
<name>A0A835RRK3_VANPL</name>
<accession>A0A835RRK3</accession>